<proteinExistence type="predicted"/>
<dbReference type="AlphaFoldDB" id="A0A376BV00"/>
<dbReference type="EMBL" id="UFSO01000003">
    <property type="protein sequence ID" value="SSY80661.1"/>
    <property type="molecule type" value="Genomic_DNA"/>
</dbReference>
<gene>
    <name evidence="1" type="ORF">NCTC10283_02221</name>
</gene>
<reference evidence="1 2" key="1">
    <citation type="submission" date="2018-06" db="EMBL/GenBank/DDBJ databases">
        <authorList>
            <consortium name="Pathogen Informatics"/>
            <person name="Doyle S."/>
        </authorList>
    </citation>
    <scope>NUCLEOTIDE SEQUENCE [LARGE SCALE GENOMIC DNA]</scope>
    <source>
        <strain evidence="1 2">NCTC10283</strain>
    </source>
</reference>
<dbReference type="Proteomes" id="UP000254209">
    <property type="component" value="Unassembled WGS sequence"/>
</dbReference>
<dbReference type="STRING" id="1120980.GCA_000745955_00571"/>
<dbReference type="RefSeq" id="WP_034291468.1">
    <property type="nucleotide sequence ID" value="NZ_CP091519.2"/>
</dbReference>
<evidence type="ECO:0000313" key="1">
    <source>
        <dbReference type="EMBL" id="SSY80661.1"/>
    </source>
</evidence>
<keyword evidence="2" id="KW-1185">Reference proteome</keyword>
<sequence length="118" mass="13692">MAENTKRVAHLTMLLDAPTSKYESHSVISPQQWRLIHGITDINHPSHIHKVKQTAYTLLYTAKLESDQTEMAVYIDEENQVWVRPMREFQEKFELREVETLFAPVPSVIDEILSGEVD</sequence>
<organism evidence="1 2">
    <name type="scientific">Alysiella crassa</name>
    <dbReference type="NCBI Taxonomy" id="153491"/>
    <lineage>
        <taxon>Bacteria</taxon>
        <taxon>Pseudomonadati</taxon>
        <taxon>Pseudomonadota</taxon>
        <taxon>Betaproteobacteria</taxon>
        <taxon>Neisseriales</taxon>
        <taxon>Neisseriaceae</taxon>
        <taxon>Alysiella</taxon>
    </lineage>
</organism>
<accession>A0A376BV00</accession>
<name>A0A376BV00_9NEIS</name>
<dbReference type="OrthoDB" id="371169at2"/>
<evidence type="ECO:0000313" key="2">
    <source>
        <dbReference type="Proteomes" id="UP000254209"/>
    </source>
</evidence>
<protein>
    <submittedName>
        <fullName evidence="1">Uncharacterized protein</fullName>
    </submittedName>
</protein>